<dbReference type="NCBIfam" id="NF038081">
    <property type="entry name" value="BN159_2729_fam"/>
    <property type="match status" value="1"/>
</dbReference>
<sequence length="304" mass="31758">MPAALGGGGGARVNEYPDAVPVLRVTVAVPGLRDVYLASSSPPEVLAFPAGALPHPSLLLPHGAVPPGVEGGHHPPGTPPPTELERQALAWDAARERARSVALTIEREVGTHPDVRTVRADGDTVHVLLRLEPPYARWPGWCAYFGITAAAECTAPHILAGEGSRDGVRVTAAVQPLPSGPDGEPEEEHARAADTGAEGTPDAAHPDAEPPDGPDPDGPQPPGPAGLTRPFLLGGTAYDLALPYRDVHGETWYFQGQRAYDGMPLMSLDGRPERCSLAHVAEYAGPLTPVTEPSPESAPDEGDR</sequence>
<name>A0ABR4SY73_9ACTN</name>
<evidence type="ECO:0000256" key="1">
    <source>
        <dbReference type="SAM" id="MobiDB-lite"/>
    </source>
</evidence>
<gene>
    <name evidence="2" type="ORF">DJ64_13560</name>
</gene>
<accession>A0ABR4SY73</accession>
<evidence type="ECO:0000313" key="3">
    <source>
        <dbReference type="Proteomes" id="UP000027632"/>
    </source>
</evidence>
<evidence type="ECO:0000313" key="2">
    <source>
        <dbReference type="EMBL" id="KEG39701.1"/>
    </source>
</evidence>
<dbReference type="NCBIfam" id="NF038082">
    <property type="entry name" value="phiSA1p31"/>
    <property type="match status" value="1"/>
</dbReference>
<keyword evidence="3" id="KW-1185">Reference proteome</keyword>
<feature type="region of interest" description="Disordered" evidence="1">
    <location>
        <begin position="174"/>
        <end position="231"/>
    </location>
</feature>
<dbReference type="EMBL" id="JJMG01000178">
    <property type="protein sequence ID" value="KEG39701.1"/>
    <property type="molecule type" value="Genomic_DNA"/>
</dbReference>
<proteinExistence type="predicted"/>
<organism evidence="2 3">
    <name type="scientific">Streptomyces griseorubens</name>
    <dbReference type="NCBI Taxonomy" id="66897"/>
    <lineage>
        <taxon>Bacteria</taxon>
        <taxon>Bacillati</taxon>
        <taxon>Actinomycetota</taxon>
        <taxon>Actinomycetes</taxon>
        <taxon>Kitasatosporales</taxon>
        <taxon>Streptomycetaceae</taxon>
        <taxon>Streptomyces</taxon>
        <taxon>Streptomyces althioticus group</taxon>
    </lineage>
</organism>
<reference evidence="2 3" key="1">
    <citation type="submission" date="2014-04" db="EMBL/GenBank/DDBJ databases">
        <title>Draft genome sequence of the novel Streptomyces griseorubens JSD-1 playing a role in carbon and nitrogen cycle.</title>
        <authorList>
            <consortium name="Shanghai Jiao Tong University"/>
            <person name="Feng H."/>
            <person name="Sun Y."/>
            <person name="Zhi Y."/>
            <person name="Mao L."/>
            <person name="Luo Y."/>
            <person name="Wei X."/>
            <person name="Zhou P."/>
        </authorList>
    </citation>
    <scope>NUCLEOTIDE SEQUENCE [LARGE SCALE GENOMIC DNA]</scope>
    <source>
        <strain evidence="2 3">JSD-1</strain>
    </source>
</reference>
<dbReference type="Proteomes" id="UP000027632">
    <property type="component" value="Unassembled WGS sequence"/>
</dbReference>
<protein>
    <submittedName>
        <fullName evidence="2">Uncharacterized protein</fullName>
    </submittedName>
</protein>
<comment type="caution">
    <text evidence="2">The sequence shown here is derived from an EMBL/GenBank/DDBJ whole genome shotgun (WGS) entry which is preliminary data.</text>
</comment>
<feature type="region of interest" description="Disordered" evidence="1">
    <location>
        <begin position="61"/>
        <end position="83"/>
    </location>
</feature>